<dbReference type="InterPro" id="IPR039365">
    <property type="entry name" value="IS701-like"/>
</dbReference>
<sequence>MGLMLPPGLVRRDELTADEVRSWDADLEALCASVDDVFRRPASRENLRALVRGLLSDVPRKNMWQVAEAAGHASPDRLQDFLARASWDADELRDHVREFVVDSLRAEDAVLIADETGDIKKGTKSAGVARQYTGVTGQVENAQVSVHLSYGSSRGRAIIDRELYAGRHWAGRGEEHRRRCEEAGVPEERARTVVTKPELARRMVERALAAGVAFTYFLADELYGGSRSLRAWLEEHQVHYVMAIPKNEVLTLADGRTQEARQLWARVPETLMERRSCADGAKGPRAYDFAVVDLADTAAGLKRTLLIRRSPVPNKKNKAGELVREVAYFLCHHAPGATLADLVIAAGQRWMVEETFQAAKNEVGFDQHEVRKWCSWYRQTTVCMLALAFLSDVRSRRIPTHRATT</sequence>
<evidence type="ECO:0000313" key="3">
    <source>
        <dbReference type="EMBL" id="QNE77322.1"/>
    </source>
</evidence>
<evidence type="ECO:0000313" key="2">
    <source>
        <dbReference type="EMBL" id="QNE74396.1"/>
    </source>
</evidence>
<dbReference type="PANTHER" id="PTHR33627:SF1">
    <property type="entry name" value="TRANSPOSASE"/>
    <property type="match status" value="1"/>
</dbReference>
<dbReference type="RefSeq" id="WP_185300799.1">
    <property type="nucleotide sequence ID" value="NZ_CP045702.1"/>
</dbReference>
<dbReference type="NCBIfam" id="NF033540">
    <property type="entry name" value="transpos_IS701"/>
    <property type="match status" value="1"/>
</dbReference>
<name>A0A7G7BGD1_9ACTN</name>
<dbReference type="EMBL" id="CP045702">
    <property type="protein sequence ID" value="QNE77322.1"/>
    <property type="molecule type" value="Genomic_DNA"/>
</dbReference>
<feature type="domain" description="Transposase IS701-like DDE" evidence="1">
    <location>
        <begin position="36"/>
        <end position="254"/>
    </location>
</feature>
<evidence type="ECO:0000313" key="4">
    <source>
        <dbReference type="Proteomes" id="UP000515307"/>
    </source>
</evidence>
<evidence type="ECO:0000259" key="1">
    <source>
        <dbReference type="Pfam" id="PF13546"/>
    </source>
</evidence>
<organism evidence="2 4">
    <name type="scientific">Streptomyces finlayi</name>
    <dbReference type="NCBI Taxonomy" id="67296"/>
    <lineage>
        <taxon>Bacteria</taxon>
        <taxon>Bacillati</taxon>
        <taxon>Actinomycetota</taxon>
        <taxon>Actinomycetes</taxon>
        <taxon>Kitasatosporales</taxon>
        <taxon>Streptomycetaceae</taxon>
        <taxon>Streptomyces</taxon>
    </lineage>
</organism>
<dbReference type="KEGG" id="sfiy:F0344_07050"/>
<dbReference type="SUPFAM" id="SSF53098">
    <property type="entry name" value="Ribonuclease H-like"/>
    <property type="match status" value="1"/>
</dbReference>
<dbReference type="InterPro" id="IPR038721">
    <property type="entry name" value="IS701-like_DDE_dom"/>
</dbReference>
<dbReference type="PANTHER" id="PTHR33627">
    <property type="entry name" value="TRANSPOSASE"/>
    <property type="match status" value="1"/>
</dbReference>
<keyword evidence="4" id="KW-1185">Reference proteome</keyword>
<dbReference type="KEGG" id="sfiy:F0344_24415"/>
<gene>
    <name evidence="2" type="ORF">F0344_07050</name>
    <name evidence="3" type="ORF">F0344_24415</name>
</gene>
<reference evidence="4" key="1">
    <citation type="submission" date="2019-10" db="EMBL/GenBank/DDBJ databases">
        <title>Antimicrobial potential of Antarctic Bacteria.</title>
        <authorList>
            <person name="Benaud N."/>
            <person name="Edwards R.J."/>
            <person name="Ferrari B.C."/>
        </authorList>
    </citation>
    <scope>NUCLEOTIDE SEQUENCE [LARGE SCALE GENOMIC DNA]</scope>
    <source>
        <strain evidence="4">NBSH44</strain>
    </source>
</reference>
<dbReference type="Pfam" id="PF13546">
    <property type="entry name" value="DDE_5"/>
    <property type="match status" value="1"/>
</dbReference>
<dbReference type="EMBL" id="CP045702">
    <property type="protein sequence ID" value="QNE74396.1"/>
    <property type="molecule type" value="Genomic_DNA"/>
</dbReference>
<accession>A0A7G7BGD1</accession>
<dbReference type="Proteomes" id="UP000515307">
    <property type="component" value="Chromosome"/>
</dbReference>
<proteinExistence type="predicted"/>
<dbReference type="InterPro" id="IPR012337">
    <property type="entry name" value="RNaseH-like_sf"/>
</dbReference>
<protein>
    <submittedName>
        <fullName evidence="2">IS701 family transposase</fullName>
    </submittedName>
</protein>
<dbReference type="AlphaFoldDB" id="A0A7G7BGD1"/>
<reference evidence="2" key="2">
    <citation type="journal article" date="2020" name="Microbiol. Resour. Announc.">
        <title>Antarctic desert soil bacteria exhibit high novel natural product potential, evaluated through long-read genome sequencing and comparative genomics.</title>
        <authorList>
            <person name="Benaud N."/>
            <person name="Edwards R.J."/>
            <person name="Amos T.G."/>
            <person name="D'Agostino P.M."/>
            <person name="Gutierrez-Chavez C."/>
            <person name="Montgomery K."/>
            <person name="Nicetic I."/>
            <person name="Ferrari B.C."/>
        </authorList>
    </citation>
    <scope>NUCLEOTIDE SEQUENCE</scope>
    <source>
        <strain evidence="2">NBSH44</strain>
    </source>
</reference>